<evidence type="ECO:0000313" key="2">
    <source>
        <dbReference type="EMBL" id="ELU45787.1"/>
    </source>
</evidence>
<proteinExistence type="predicted"/>
<feature type="compositionally biased region" description="Polar residues" evidence="1">
    <location>
        <begin position="390"/>
        <end position="417"/>
    </location>
</feature>
<dbReference type="OMA" id="PYTASNI"/>
<feature type="region of interest" description="Disordered" evidence="1">
    <location>
        <begin position="684"/>
        <end position="750"/>
    </location>
</feature>
<feature type="region of interest" description="Disordered" evidence="1">
    <location>
        <begin position="612"/>
        <end position="669"/>
    </location>
</feature>
<dbReference type="HOGENOM" id="CLU_312878_0_0_1"/>
<protein>
    <submittedName>
        <fullName evidence="2">Uncharacterized protein</fullName>
    </submittedName>
</protein>
<organism evidence="2 3">
    <name type="scientific">Thanatephorus cucumeris (strain AG1-IA)</name>
    <name type="common">Rice sheath blight fungus</name>
    <name type="synonym">Rhizoctonia solani</name>
    <dbReference type="NCBI Taxonomy" id="983506"/>
    <lineage>
        <taxon>Eukaryota</taxon>
        <taxon>Fungi</taxon>
        <taxon>Dikarya</taxon>
        <taxon>Basidiomycota</taxon>
        <taxon>Agaricomycotina</taxon>
        <taxon>Agaricomycetes</taxon>
        <taxon>Cantharellales</taxon>
        <taxon>Ceratobasidiaceae</taxon>
        <taxon>Rhizoctonia</taxon>
        <taxon>Rhizoctonia solani AG-1</taxon>
    </lineage>
</organism>
<feature type="region of interest" description="Disordered" evidence="1">
    <location>
        <begin position="1"/>
        <end position="472"/>
    </location>
</feature>
<keyword evidence="3" id="KW-1185">Reference proteome</keyword>
<name>L8X9Q8_THACA</name>
<evidence type="ECO:0000313" key="3">
    <source>
        <dbReference type="Proteomes" id="UP000011668"/>
    </source>
</evidence>
<feature type="compositionally biased region" description="Polar residues" evidence="1">
    <location>
        <begin position="132"/>
        <end position="154"/>
    </location>
</feature>
<dbReference type="Proteomes" id="UP000011668">
    <property type="component" value="Unassembled WGS sequence"/>
</dbReference>
<feature type="compositionally biased region" description="Polar residues" evidence="1">
    <location>
        <begin position="240"/>
        <end position="261"/>
    </location>
</feature>
<feature type="compositionally biased region" description="Pro residues" evidence="1">
    <location>
        <begin position="620"/>
        <end position="635"/>
    </location>
</feature>
<feature type="compositionally biased region" description="Low complexity" evidence="1">
    <location>
        <begin position="684"/>
        <end position="722"/>
    </location>
</feature>
<dbReference type="OrthoDB" id="3262639at2759"/>
<feature type="compositionally biased region" description="Basic and acidic residues" evidence="1">
    <location>
        <begin position="355"/>
        <end position="367"/>
    </location>
</feature>
<gene>
    <name evidence="2" type="ORF">AG1IA_00195</name>
</gene>
<feature type="compositionally biased region" description="Low complexity" evidence="1">
    <location>
        <begin position="183"/>
        <end position="194"/>
    </location>
</feature>
<feature type="region of interest" description="Disordered" evidence="1">
    <location>
        <begin position="508"/>
        <end position="532"/>
    </location>
</feature>
<evidence type="ECO:0000256" key="1">
    <source>
        <dbReference type="SAM" id="MobiDB-lite"/>
    </source>
</evidence>
<feature type="compositionally biased region" description="Polar residues" evidence="1">
    <location>
        <begin position="218"/>
        <end position="232"/>
    </location>
</feature>
<dbReference type="EMBL" id="AFRT01000036">
    <property type="protein sequence ID" value="ELU45787.1"/>
    <property type="molecule type" value="Genomic_DNA"/>
</dbReference>
<feature type="compositionally biased region" description="Basic and acidic residues" evidence="1">
    <location>
        <begin position="336"/>
        <end position="346"/>
    </location>
</feature>
<feature type="compositionally biased region" description="Polar residues" evidence="1">
    <location>
        <begin position="741"/>
        <end position="750"/>
    </location>
</feature>
<feature type="compositionally biased region" description="Polar residues" evidence="1">
    <location>
        <begin position="458"/>
        <end position="472"/>
    </location>
</feature>
<feature type="compositionally biased region" description="Low complexity" evidence="1">
    <location>
        <begin position="645"/>
        <end position="660"/>
    </location>
</feature>
<accession>L8X9Q8</accession>
<dbReference type="AlphaFoldDB" id="L8X9Q8"/>
<feature type="compositionally biased region" description="Polar residues" evidence="1">
    <location>
        <begin position="28"/>
        <end position="65"/>
    </location>
</feature>
<sequence length="937" mass="100563">MKSLVALLDRKKKDRANTLVQVPFPSTLPHSNVNQDGSTSTHGARRTSTPSSFLRPSQQHRTVSDSGHIHRPLLSEPSPYLRDHSPAQNASYYTDSDDSILVDPFAPSPTKLPKPTHDLHHHPCPRRGSEPNAANTRAPSSYRFRSSQEPSTLPVSVDEPPLQSGVAEPPGRKGGWLRERRSLTSLLRSQQPHTPATPVPTVPLLPNRTSERKPSLLFSRTRSGSTPTTAQTAERAHTPRQPSTGLGSIQLPLSANSQSHATDAESKHGAPYRRSVPLNLISPSQSDSPDSWVRVGAIGRGSDLPTSPVRRRAVSVPLPPQQSTEPLPPMPNAQFTRHDPKSEADRSAGVSSEPVRMRRPEASTERNSRHRHDGHGMKSALASAPGLEKSSVQTQSEQQTRPTPQHGKQPSVGTSESLALKSALKHRPTETSQIQSNVLLRPVKPLKIHKRETVPSKADQSQLPTPSSESSLNNLHYASLVCKDGARTTTHHKSISGSSLGRSLNELSVDSQGASTTEDRPVTSSATSSSFNSIMKGHGLSGSDSRSLPVLDNIWGSFISETAFGGSLPPSPVAPVSAGRRELISQETQDRGRSASTHTNLYSANNSSVLHSENLQKPGSAPPSQPPLADLPPVPARKRSVLITSSGSKDSHSSTNATAPLTPPTSPTEETVLQGLEYAMAPSSSANLSSYSRNKSSVSRQHLGPRLARSASSPSIRPSASPEIGHRPTNSHITGEKSYHSSKPQNSRSTLPLRTLQTSLEPIPNPGALVAVLPEVLDLITSDLRESSGPPTTPVHNLRPSRKGSVYTVAPECSAMGTTTQISGPAPAGVPKFTPDMFPPAPLNQGLSQEEKTTSAMNNEDLEAAKPDQCEESLLTPPVTPAWVVHVFDTDIEDSLEFGRMEHDASGLDVSPLEPEKSDIHHQAARRSTIHLARNVV</sequence>
<comment type="caution">
    <text evidence="2">The sequence shown here is derived from an EMBL/GenBank/DDBJ whole genome shotgun (WGS) entry which is preliminary data.</text>
</comment>
<reference evidence="2 3" key="1">
    <citation type="journal article" date="2013" name="Nat. Commun.">
        <title>The evolution and pathogenic mechanisms of the rice sheath blight pathogen.</title>
        <authorList>
            <person name="Zheng A."/>
            <person name="Lin R."/>
            <person name="Xu L."/>
            <person name="Qin P."/>
            <person name="Tang C."/>
            <person name="Ai P."/>
            <person name="Zhang D."/>
            <person name="Liu Y."/>
            <person name="Sun Z."/>
            <person name="Feng H."/>
            <person name="Wang Y."/>
            <person name="Chen Y."/>
            <person name="Liang X."/>
            <person name="Fu R."/>
            <person name="Li Q."/>
            <person name="Zhang J."/>
            <person name="Yu X."/>
            <person name="Xie Z."/>
            <person name="Ding L."/>
            <person name="Guan P."/>
            <person name="Tang J."/>
            <person name="Liang Y."/>
            <person name="Wang S."/>
            <person name="Deng Q."/>
            <person name="Li S."/>
            <person name="Zhu J."/>
            <person name="Wang L."/>
            <person name="Liu H."/>
            <person name="Li P."/>
        </authorList>
    </citation>
    <scope>NUCLEOTIDE SEQUENCE [LARGE SCALE GENOMIC DNA]</scope>
    <source>
        <strain evidence="3">AG-1 IA</strain>
    </source>
</reference>